<evidence type="ECO:0008006" key="3">
    <source>
        <dbReference type="Google" id="ProtNLM"/>
    </source>
</evidence>
<dbReference type="PANTHER" id="PTHR37550">
    <property type="entry name" value="ANTITOXIN VAPB1"/>
    <property type="match status" value="1"/>
</dbReference>
<keyword evidence="2" id="KW-1185">Reference proteome</keyword>
<name>A0A0H2KJJ9_9MICO</name>
<dbReference type="InterPro" id="IPR037914">
    <property type="entry name" value="SpoVT-AbrB_sf"/>
</dbReference>
<reference evidence="1 2" key="1">
    <citation type="submission" date="2014-05" db="EMBL/GenBank/DDBJ databases">
        <title>Cellulosimicrobium funkei U11 genome.</title>
        <authorList>
            <person name="Hu C."/>
            <person name="Gong Y."/>
            <person name="Wan W."/>
            <person name="Jiang M."/>
        </authorList>
    </citation>
    <scope>NUCLEOTIDE SEQUENCE [LARGE SCALE GENOMIC DNA]</scope>
    <source>
        <strain evidence="1 2">U11</strain>
    </source>
</reference>
<dbReference type="Proteomes" id="UP000035265">
    <property type="component" value="Unassembled WGS sequence"/>
</dbReference>
<dbReference type="SUPFAM" id="SSF89447">
    <property type="entry name" value="AbrB/MazE/MraZ-like"/>
    <property type="match status" value="1"/>
</dbReference>
<dbReference type="RefSeq" id="WP_047233911.1">
    <property type="nucleotide sequence ID" value="NZ_JNBQ01000028.1"/>
</dbReference>
<protein>
    <recommendedName>
        <fullName evidence="3">Antitoxin</fullName>
    </recommendedName>
</protein>
<dbReference type="PANTHER" id="PTHR37550:SF3">
    <property type="entry name" value="ANTITOXIN VAPB1"/>
    <property type="match status" value="1"/>
</dbReference>
<dbReference type="Gene3D" id="2.10.260.10">
    <property type="match status" value="1"/>
</dbReference>
<dbReference type="STRING" id="264251.FB00_16415"/>
<dbReference type="NCBIfam" id="NF040493">
    <property type="entry name" value="TA_anti_VapB"/>
    <property type="match status" value="1"/>
</dbReference>
<comment type="caution">
    <text evidence="1">The sequence shown here is derived from an EMBL/GenBank/DDBJ whole genome shotgun (WGS) entry which is preliminary data.</text>
</comment>
<proteinExistence type="predicted"/>
<sequence>MVRTTVFRSNRTQAVRLPKAVALPDDVREVEVRTVGRSRVITPAGTGWDEWFDHGLRVADDFLPDRDQGTAEERGAL</sequence>
<dbReference type="EMBL" id="JNBQ01000028">
    <property type="protein sequence ID" value="KLN33696.1"/>
    <property type="molecule type" value="Genomic_DNA"/>
</dbReference>
<organism evidence="1 2">
    <name type="scientific">Cellulosimicrobium funkei</name>
    <dbReference type="NCBI Taxonomy" id="264251"/>
    <lineage>
        <taxon>Bacteria</taxon>
        <taxon>Bacillati</taxon>
        <taxon>Actinomycetota</taxon>
        <taxon>Actinomycetes</taxon>
        <taxon>Micrococcales</taxon>
        <taxon>Promicromonosporaceae</taxon>
        <taxon>Cellulosimicrobium</taxon>
    </lineage>
</organism>
<dbReference type="AlphaFoldDB" id="A0A0H2KJJ9"/>
<dbReference type="InterPro" id="IPR051734">
    <property type="entry name" value="VapB_TA_antitoxins"/>
</dbReference>
<gene>
    <name evidence="1" type="ORF">FB00_16415</name>
</gene>
<dbReference type="InterPro" id="IPR047976">
    <property type="entry name" value="Anti_VapB2-like"/>
</dbReference>
<evidence type="ECO:0000313" key="2">
    <source>
        <dbReference type="Proteomes" id="UP000035265"/>
    </source>
</evidence>
<accession>A0A0H2KJJ9</accession>
<evidence type="ECO:0000313" key="1">
    <source>
        <dbReference type="EMBL" id="KLN33696.1"/>
    </source>
</evidence>
<dbReference type="PATRIC" id="fig|264251.5.peg.3333"/>